<sequence length="175" mass="19344">MNHIPDYLQDTLLAKLHEYDRRLYFLLSTNATPREFIVSADGNSAAFDSVDALVDAAPRLDDWTFISLKPPQGFAFTHSDGPISIDVSQLRFALTKSKETPPRFGVILYIPNIDFVLEHQSVDTAYTILETGVGERRCTDVIARLTVDDPPGDLTGHPSLPIARLSDWLASQTGG</sequence>
<accession>A0ABY1QUV5</accession>
<gene>
    <name evidence="1" type="ORF">SAMN06265222_1369</name>
</gene>
<comment type="caution">
    <text evidence="1">The sequence shown here is derived from an EMBL/GenBank/DDBJ whole genome shotgun (WGS) entry which is preliminary data.</text>
</comment>
<organism evidence="1 2">
    <name type="scientific">Neorhodopirellula lusitana</name>
    <dbReference type="NCBI Taxonomy" id="445327"/>
    <lineage>
        <taxon>Bacteria</taxon>
        <taxon>Pseudomonadati</taxon>
        <taxon>Planctomycetota</taxon>
        <taxon>Planctomycetia</taxon>
        <taxon>Pirellulales</taxon>
        <taxon>Pirellulaceae</taxon>
        <taxon>Neorhodopirellula</taxon>
    </lineage>
</organism>
<reference evidence="1 2" key="1">
    <citation type="submission" date="2017-05" db="EMBL/GenBank/DDBJ databases">
        <authorList>
            <person name="Varghese N."/>
            <person name="Submissions S."/>
        </authorList>
    </citation>
    <scope>NUCLEOTIDE SEQUENCE [LARGE SCALE GENOMIC DNA]</scope>
    <source>
        <strain evidence="1 2">DSM 25457</strain>
    </source>
</reference>
<dbReference type="Proteomes" id="UP001158067">
    <property type="component" value="Unassembled WGS sequence"/>
</dbReference>
<protein>
    <submittedName>
        <fullName evidence="1">Uncharacterized protein</fullName>
    </submittedName>
</protein>
<keyword evidence="2" id="KW-1185">Reference proteome</keyword>
<proteinExistence type="predicted"/>
<dbReference type="EMBL" id="FXUG01000036">
    <property type="protein sequence ID" value="SMP79644.1"/>
    <property type="molecule type" value="Genomic_DNA"/>
</dbReference>
<name>A0ABY1QUV5_9BACT</name>
<evidence type="ECO:0000313" key="2">
    <source>
        <dbReference type="Proteomes" id="UP001158067"/>
    </source>
</evidence>
<evidence type="ECO:0000313" key="1">
    <source>
        <dbReference type="EMBL" id="SMP79644.1"/>
    </source>
</evidence>